<keyword evidence="1" id="KW-0285">Flavoprotein</keyword>
<evidence type="ECO:0000256" key="1">
    <source>
        <dbReference type="ARBA" id="ARBA00022630"/>
    </source>
</evidence>
<dbReference type="InterPro" id="IPR050097">
    <property type="entry name" value="Ferredoxin-NADP_redctase_2"/>
</dbReference>
<dbReference type="RefSeq" id="WP_344862265.1">
    <property type="nucleotide sequence ID" value="NZ_BAAAUT010000035.1"/>
</dbReference>
<evidence type="ECO:0000256" key="3">
    <source>
        <dbReference type="ARBA" id="ARBA00048132"/>
    </source>
</evidence>
<gene>
    <name evidence="5" type="ORF">GCM10010466_42990</name>
</gene>
<dbReference type="InterPro" id="IPR023753">
    <property type="entry name" value="FAD/NAD-binding_dom"/>
</dbReference>
<reference evidence="6" key="1">
    <citation type="journal article" date="2019" name="Int. J. Syst. Evol. Microbiol.">
        <title>The Global Catalogue of Microorganisms (GCM) 10K type strain sequencing project: providing services to taxonomists for standard genome sequencing and annotation.</title>
        <authorList>
            <consortium name="The Broad Institute Genomics Platform"/>
            <consortium name="The Broad Institute Genome Sequencing Center for Infectious Disease"/>
            <person name="Wu L."/>
            <person name="Ma J."/>
        </authorList>
    </citation>
    <scope>NUCLEOTIDE SEQUENCE [LARGE SCALE GENOMIC DNA]</scope>
    <source>
        <strain evidence="6">JCM 9373</strain>
    </source>
</reference>
<protein>
    <recommendedName>
        <fullName evidence="4">FAD/NAD(P)-binding domain-containing protein</fullName>
    </recommendedName>
</protein>
<dbReference type="SUPFAM" id="SSF51905">
    <property type="entry name" value="FAD/NAD(P)-binding domain"/>
    <property type="match status" value="1"/>
</dbReference>
<evidence type="ECO:0000259" key="4">
    <source>
        <dbReference type="Pfam" id="PF07992"/>
    </source>
</evidence>
<evidence type="ECO:0000256" key="2">
    <source>
        <dbReference type="ARBA" id="ARBA00023002"/>
    </source>
</evidence>
<keyword evidence="6" id="KW-1185">Reference proteome</keyword>
<dbReference type="Proteomes" id="UP001500320">
    <property type="component" value="Unassembled WGS sequence"/>
</dbReference>
<dbReference type="InterPro" id="IPR036188">
    <property type="entry name" value="FAD/NAD-bd_sf"/>
</dbReference>
<sequence>MYEVVVAGGGPAGLSAALVLGRQRRRVLVVDAGRPRNAPAAEMHMYLGRDGGSPARLLADGRAELAAYPTVEFWQGRASTAGGRSGAFTVELEDGRSAEAARLVLASGQVDVPFDIPGLAERWGRSVFHCPFCHGYETDGKVLAVIGNGFEAMLAAYVADRYSTDVVLCTHGPGALPEPVAAVLKAGNIPVIETPVAAIEGELDALTLRFADGTVLERQAVYHRAPTRPNNDLAVQLGCELLPDGCVKVDEYGRTTVAGVYAAGDLAHLEAVPEPVTLVGPSAADGVRAAVWLEQELFRAGLPVDLTAG</sequence>
<comment type="caution">
    <text evidence="5">The sequence shown here is derived from an EMBL/GenBank/DDBJ whole genome shotgun (WGS) entry which is preliminary data.</text>
</comment>
<accession>A0ABP6NH81</accession>
<dbReference type="Gene3D" id="3.50.50.60">
    <property type="entry name" value="FAD/NAD(P)-binding domain"/>
    <property type="match status" value="2"/>
</dbReference>
<organism evidence="5 6">
    <name type="scientific">Planomonospora alba</name>
    <dbReference type="NCBI Taxonomy" id="161354"/>
    <lineage>
        <taxon>Bacteria</taxon>
        <taxon>Bacillati</taxon>
        <taxon>Actinomycetota</taxon>
        <taxon>Actinomycetes</taxon>
        <taxon>Streptosporangiales</taxon>
        <taxon>Streptosporangiaceae</taxon>
        <taxon>Planomonospora</taxon>
    </lineage>
</organism>
<dbReference type="PRINTS" id="PR00368">
    <property type="entry name" value="FADPNR"/>
</dbReference>
<dbReference type="Pfam" id="PF07992">
    <property type="entry name" value="Pyr_redox_2"/>
    <property type="match status" value="1"/>
</dbReference>
<name>A0ABP6NH81_9ACTN</name>
<proteinExistence type="predicted"/>
<dbReference type="PANTHER" id="PTHR48105">
    <property type="entry name" value="THIOREDOXIN REDUCTASE 1-RELATED-RELATED"/>
    <property type="match status" value="1"/>
</dbReference>
<dbReference type="PRINTS" id="PR00469">
    <property type="entry name" value="PNDRDTASEII"/>
</dbReference>
<keyword evidence="2" id="KW-0560">Oxidoreductase</keyword>
<comment type="catalytic activity">
    <reaction evidence="3">
        <text>[thioredoxin]-dithiol + NADP(+) = [thioredoxin]-disulfide + NADPH + H(+)</text>
        <dbReference type="Rhea" id="RHEA:20345"/>
        <dbReference type="Rhea" id="RHEA-COMP:10698"/>
        <dbReference type="Rhea" id="RHEA-COMP:10700"/>
        <dbReference type="ChEBI" id="CHEBI:15378"/>
        <dbReference type="ChEBI" id="CHEBI:29950"/>
        <dbReference type="ChEBI" id="CHEBI:50058"/>
        <dbReference type="ChEBI" id="CHEBI:57783"/>
        <dbReference type="ChEBI" id="CHEBI:58349"/>
        <dbReference type="EC" id="1.8.1.9"/>
    </reaction>
</comment>
<evidence type="ECO:0000313" key="6">
    <source>
        <dbReference type="Proteomes" id="UP001500320"/>
    </source>
</evidence>
<evidence type="ECO:0000313" key="5">
    <source>
        <dbReference type="EMBL" id="GAA3147388.1"/>
    </source>
</evidence>
<feature type="domain" description="FAD/NAD(P)-binding" evidence="4">
    <location>
        <begin position="2"/>
        <end position="270"/>
    </location>
</feature>
<dbReference type="EMBL" id="BAAAUT010000035">
    <property type="protein sequence ID" value="GAA3147388.1"/>
    <property type="molecule type" value="Genomic_DNA"/>
</dbReference>